<organism evidence="1">
    <name type="scientific">Anguilla anguilla</name>
    <name type="common">European freshwater eel</name>
    <name type="synonym">Muraena anguilla</name>
    <dbReference type="NCBI Taxonomy" id="7936"/>
    <lineage>
        <taxon>Eukaryota</taxon>
        <taxon>Metazoa</taxon>
        <taxon>Chordata</taxon>
        <taxon>Craniata</taxon>
        <taxon>Vertebrata</taxon>
        <taxon>Euteleostomi</taxon>
        <taxon>Actinopterygii</taxon>
        <taxon>Neopterygii</taxon>
        <taxon>Teleostei</taxon>
        <taxon>Anguilliformes</taxon>
        <taxon>Anguillidae</taxon>
        <taxon>Anguilla</taxon>
    </lineage>
</organism>
<proteinExistence type="predicted"/>
<evidence type="ECO:0000313" key="1">
    <source>
        <dbReference type="EMBL" id="JAH46250.1"/>
    </source>
</evidence>
<reference evidence="1" key="1">
    <citation type="submission" date="2014-11" db="EMBL/GenBank/DDBJ databases">
        <authorList>
            <person name="Amaro Gonzalez C."/>
        </authorList>
    </citation>
    <scope>NUCLEOTIDE SEQUENCE</scope>
</reference>
<reference evidence="1" key="2">
    <citation type="journal article" date="2015" name="Fish Shellfish Immunol.">
        <title>Early steps in the European eel (Anguilla anguilla)-Vibrio vulnificus interaction in the gills: Role of the RtxA13 toxin.</title>
        <authorList>
            <person name="Callol A."/>
            <person name="Pajuelo D."/>
            <person name="Ebbesson L."/>
            <person name="Teles M."/>
            <person name="MacKenzie S."/>
            <person name="Amaro C."/>
        </authorList>
    </citation>
    <scope>NUCLEOTIDE SEQUENCE</scope>
</reference>
<protein>
    <submittedName>
        <fullName evidence="1">Uncharacterized protein</fullName>
    </submittedName>
</protein>
<sequence>MKRKMACSVEILFFMAFPFQRNSEACRYLFLIGTILLLGY</sequence>
<dbReference type="EMBL" id="GBXM01062327">
    <property type="protein sequence ID" value="JAH46250.1"/>
    <property type="molecule type" value="Transcribed_RNA"/>
</dbReference>
<name>A0A0E9T015_ANGAN</name>
<accession>A0A0E9T015</accession>
<dbReference type="AlphaFoldDB" id="A0A0E9T015"/>